<dbReference type="InterPro" id="IPR036779">
    <property type="entry name" value="LysM_dom_sf"/>
</dbReference>
<dbReference type="KEGG" id="fox:FOXG_16949"/>
<dbReference type="PANTHER" id="PTHR34997">
    <property type="entry name" value="AM15"/>
    <property type="match status" value="1"/>
</dbReference>
<dbReference type="OrthoDB" id="5985073at2759"/>
<feature type="domain" description="LysM" evidence="5">
    <location>
        <begin position="363"/>
        <end position="412"/>
    </location>
</feature>
<dbReference type="CDD" id="cd00118">
    <property type="entry name" value="LysM"/>
    <property type="match status" value="2"/>
</dbReference>
<dbReference type="PROSITE" id="PS51782">
    <property type="entry name" value="LYSM"/>
    <property type="match status" value="3"/>
</dbReference>
<dbReference type="VEuPathDB" id="FungiDB:FOXG_16949"/>
<dbReference type="Gene3D" id="3.10.350.10">
    <property type="entry name" value="LysM domain"/>
    <property type="match status" value="3"/>
</dbReference>
<dbReference type="AlphaFoldDB" id="A0A0J9WVL5"/>
<reference evidence="6" key="1">
    <citation type="submission" date="2007-04" db="EMBL/GenBank/DDBJ databases">
        <authorList>
            <consortium name="The Broad Institute Genome Sequencing Platform"/>
            <person name="Birren B."/>
            <person name="Lander E."/>
            <person name="Galagan J."/>
            <person name="Nusbaum C."/>
            <person name="Devon K."/>
            <person name="Ma L.-J."/>
            <person name="Jaffe D."/>
            <person name="Butler J."/>
            <person name="Alvarez P."/>
            <person name="Gnerre S."/>
            <person name="Grabherr M."/>
            <person name="Kleber M."/>
            <person name="Mauceli E."/>
            <person name="Brockman W."/>
            <person name="MacCallum I.A."/>
            <person name="Young S."/>
            <person name="LaButti K."/>
            <person name="DeCaprio D."/>
            <person name="Crawford M."/>
            <person name="Koehrsen M."/>
            <person name="Engels R."/>
            <person name="Montgomery P."/>
            <person name="Pearson M."/>
            <person name="Howarth C."/>
            <person name="Larson L."/>
            <person name="White J."/>
            <person name="O'Leary S."/>
            <person name="Kodira C."/>
            <person name="Zeng Q."/>
            <person name="Yandava C."/>
            <person name="Alvarado L."/>
            <person name="Kistler C."/>
            <person name="Shim W.-B."/>
            <person name="Kang S."/>
            <person name="Woloshuk C."/>
        </authorList>
    </citation>
    <scope>NUCLEOTIDE SEQUENCE</scope>
    <source>
        <strain evidence="6">4287</strain>
    </source>
</reference>
<protein>
    <recommendedName>
        <fullName evidence="5">LysM domain-containing protein</fullName>
    </recommendedName>
</protein>
<feature type="domain" description="LysM" evidence="5">
    <location>
        <begin position="261"/>
        <end position="307"/>
    </location>
</feature>
<dbReference type="RefSeq" id="XP_018257787.1">
    <property type="nucleotide sequence ID" value="XM_018396977.1"/>
</dbReference>
<dbReference type="EMBL" id="DS231735">
    <property type="protein sequence ID" value="KNB19742.1"/>
    <property type="molecule type" value="Genomic_DNA"/>
</dbReference>
<dbReference type="SUPFAM" id="SSF54106">
    <property type="entry name" value="LysM domain"/>
    <property type="match status" value="1"/>
</dbReference>
<dbReference type="InterPro" id="IPR018392">
    <property type="entry name" value="LysM"/>
</dbReference>
<keyword evidence="1" id="KW-0147">Chitin-binding</keyword>
<proteinExistence type="inferred from homology"/>
<evidence type="ECO:0000259" key="5">
    <source>
        <dbReference type="PROSITE" id="PS51782"/>
    </source>
</evidence>
<evidence type="ECO:0000313" key="7">
    <source>
        <dbReference type="Proteomes" id="UP000009097"/>
    </source>
</evidence>
<evidence type="ECO:0000256" key="3">
    <source>
        <dbReference type="ARBA" id="ARBA00044955"/>
    </source>
</evidence>
<feature type="signal peptide" evidence="4">
    <location>
        <begin position="1"/>
        <end position="18"/>
    </location>
</feature>
<dbReference type="SMART" id="SM00257">
    <property type="entry name" value="LysM"/>
    <property type="match status" value="3"/>
</dbReference>
<evidence type="ECO:0000256" key="4">
    <source>
        <dbReference type="SAM" id="SignalP"/>
    </source>
</evidence>
<feature type="chain" id="PRO_5005325620" description="LysM domain-containing protein" evidence="4">
    <location>
        <begin position="19"/>
        <end position="422"/>
    </location>
</feature>
<dbReference type="GO" id="GO:0008061">
    <property type="term" value="F:chitin binding"/>
    <property type="evidence" value="ECO:0007669"/>
    <property type="project" value="UniProtKB-KW"/>
</dbReference>
<evidence type="ECO:0000256" key="1">
    <source>
        <dbReference type="ARBA" id="ARBA00022669"/>
    </source>
</evidence>
<dbReference type="Proteomes" id="UP000009097">
    <property type="component" value="Unassembled WGS sequence"/>
</dbReference>
<dbReference type="InterPro" id="IPR052210">
    <property type="entry name" value="LysM1-like"/>
</dbReference>
<name>A0A0J9WVL5_FUSO4</name>
<reference evidence="6" key="2">
    <citation type="journal article" date="2010" name="Nature">
        <title>Comparative genomics reveals mobile pathogenicity chromosomes in Fusarium.</title>
        <authorList>
            <person name="Ma L.J."/>
            <person name="van der Does H.C."/>
            <person name="Borkovich K.A."/>
            <person name="Coleman J.J."/>
            <person name="Daboussi M.J."/>
            <person name="Di Pietro A."/>
            <person name="Dufresne M."/>
            <person name="Freitag M."/>
            <person name="Grabherr M."/>
            <person name="Henrissat B."/>
            <person name="Houterman P.M."/>
            <person name="Kang S."/>
            <person name="Shim W.B."/>
            <person name="Woloshuk C."/>
            <person name="Xie X."/>
            <person name="Xu J.R."/>
            <person name="Antoniw J."/>
            <person name="Baker S.E."/>
            <person name="Bluhm B.H."/>
            <person name="Breakspear A."/>
            <person name="Brown D.W."/>
            <person name="Butchko R.A."/>
            <person name="Chapman S."/>
            <person name="Coulson R."/>
            <person name="Coutinho P.M."/>
            <person name="Danchin E.G."/>
            <person name="Diener A."/>
            <person name="Gale L.R."/>
            <person name="Gardiner D.M."/>
            <person name="Goff S."/>
            <person name="Hammond-Kosack K.E."/>
            <person name="Hilburn K."/>
            <person name="Hua-Van A."/>
            <person name="Jonkers W."/>
            <person name="Kazan K."/>
            <person name="Kodira C.D."/>
            <person name="Koehrsen M."/>
            <person name="Kumar L."/>
            <person name="Lee Y.H."/>
            <person name="Li L."/>
            <person name="Manners J.M."/>
            <person name="Miranda-Saavedra D."/>
            <person name="Mukherjee M."/>
            <person name="Park G."/>
            <person name="Park J."/>
            <person name="Park S.Y."/>
            <person name="Proctor R.H."/>
            <person name="Regev A."/>
            <person name="Ruiz-Roldan M.C."/>
            <person name="Sain D."/>
            <person name="Sakthikumar S."/>
            <person name="Sykes S."/>
            <person name="Schwartz D.C."/>
            <person name="Turgeon B.G."/>
            <person name="Wapinski I."/>
            <person name="Yoder O."/>
            <person name="Young S."/>
            <person name="Zeng Q."/>
            <person name="Zhou S."/>
            <person name="Galagan J."/>
            <person name="Cuomo C.A."/>
            <person name="Kistler H.C."/>
            <person name="Rep M."/>
        </authorList>
    </citation>
    <scope>NUCLEOTIDE SEQUENCE [LARGE SCALE GENOMIC DNA]</scope>
    <source>
        <strain evidence="6">4287</strain>
    </source>
</reference>
<evidence type="ECO:0000256" key="2">
    <source>
        <dbReference type="ARBA" id="ARBA00023026"/>
    </source>
</evidence>
<keyword evidence="4" id="KW-0732">Signal</keyword>
<dbReference type="GeneID" id="28957768"/>
<feature type="domain" description="LysM" evidence="5">
    <location>
        <begin position="210"/>
        <end position="256"/>
    </location>
</feature>
<comment type="similarity">
    <text evidence="3">Belongs to the secreted LysM effector family.</text>
</comment>
<evidence type="ECO:0000313" key="6">
    <source>
        <dbReference type="EMBL" id="KNB19742.1"/>
    </source>
</evidence>
<dbReference type="PANTHER" id="PTHR34997:SF16">
    <property type="entry name" value="LYSM DOMAIN-CONTAINING PROTEIN"/>
    <property type="match status" value="1"/>
</dbReference>
<sequence>MASVLKLAALGLLVGTGAFRIYEAEDLEAYDVSAACVSALSADITCNPYIRSFMQPTYRGSLDNVTFTDQICVGTCSGSLRRWFDTVSKDCDGETLGSSNAVPMRYGGNIWAGWNETCIKDPKTKKYCNDIIDEFSEPEDGEDMPREELCHICYQRRLAIMQSSQYSIYNEYYKEELERVYKTCGGSGPTEILPPVKPKEKKPEFCLTGEYYTTKEGDTCDSISKAAGVSGALLYMGNQEAIRDCREVPADLKLCLPTACETYYVKPGDTCFSIERALGIRMDSIYKYNSWVDRDCTNLQVGTEFYGRSVCISPQGSKDTIAAVSEGSTIKHKFSSGNGPAVLRTDPPKDAKVAEGTTLMCGEWHVVGKSDTCNGICKDNGICEDKLMYAINPSLNEKDCDKSLVPSTALCVAPVSGWDSSK</sequence>
<dbReference type="Pfam" id="PF01476">
    <property type="entry name" value="LysM"/>
    <property type="match status" value="2"/>
</dbReference>
<keyword evidence="2" id="KW-0843">Virulence</keyword>
<accession>A0A0J9WVL5</accession>
<organism evidence="6 7">
    <name type="scientific">Fusarium oxysporum f. sp. lycopersici (strain 4287 / CBS 123668 / FGSC 9935 / NRRL 34936)</name>
    <name type="common">Fusarium vascular wilt of tomato</name>
    <dbReference type="NCBI Taxonomy" id="426428"/>
    <lineage>
        <taxon>Eukaryota</taxon>
        <taxon>Fungi</taxon>
        <taxon>Dikarya</taxon>
        <taxon>Ascomycota</taxon>
        <taxon>Pezizomycotina</taxon>
        <taxon>Sordariomycetes</taxon>
        <taxon>Hypocreomycetidae</taxon>
        <taxon>Hypocreales</taxon>
        <taxon>Nectriaceae</taxon>
        <taxon>Fusarium</taxon>
        <taxon>Fusarium oxysporum species complex</taxon>
    </lineage>
</organism>
<gene>
    <name evidence="6" type="ORF">FOXG_16949</name>
</gene>